<reference evidence="9" key="1">
    <citation type="journal article" date="2013" name="Stand. Genomic Sci.">
        <title>Complete genome sequence of the halophilic bacterium Spirochaeta africana type strain (Z-7692(T)) from the alkaline Lake Magadi in the East African Rift.</title>
        <authorList>
            <person name="Liolos K."/>
            <person name="Abt B."/>
            <person name="Scheuner C."/>
            <person name="Teshima H."/>
            <person name="Held B."/>
            <person name="Lapidus A."/>
            <person name="Nolan M."/>
            <person name="Lucas S."/>
            <person name="Deshpande S."/>
            <person name="Cheng J.F."/>
            <person name="Tapia R."/>
            <person name="Goodwin L.A."/>
            <person name="Pitluck S."/>
            <person name="Pagani I."/>
            <person name="Ivanova N."/>
            <person name="Mavromatis K."/>
            <person name="Mikhailova N."/>
            <person name="Huntemann M."/>
            <person name="Pati A."/>
            <person name="Chen A."/>
            <person name="Palaniappan K."/>
            <person name="Land M."/>
            <person name="Rohde M."/>
            <person name="Tindall B.J."/>
            <person name="Detter J.C."/>
            <person name="Goker M."/>
            <person name="Bristow J."/>
            <person name="Eisen J.A."/>
            <person name="Markowitz V."/>
            <person name="Hugenholtz P."/>
            <person name="Woyke T."/>
            <person name="Klenk H.P."/>
            <person name="Kyrpides N.C."/>
        </authorList>
    </citation>
    <scope>NUCLEOTIDE SEQUENCE</scope>
    <source>
        <strain evidence="9">ATCC 700263 / DSM 8902 / Z-7692</strain>
    </source>
</reference>
<feature type="transmembrane region" description="Helical" evidence="7">
    <location>
        <begin position="286"/>
        <end position="311"/>
    </location>
</feature>
<name>H9UMT4_SPIAZ</name>
<evidence type="ECO:0000256" key="1">
    <source>
        <dbReference type="ARBA" id="ARBA00004651"/>
    </source>
</evidence>
<dbReference type="EMBL" id="CP003282">
    <property type="protein sequence ID" value="AFG38827.1"/>
    <property type="molecule type" value="Genomic_DNA"/>
</dbReference>
<dbReference type="Pfam" id="PF00375">
    <property type="entry name" value="SDF"/>
    <property type="match status" value="1"/>
</dbReference>
<gene>
    <name evidence="8" type="ordered locus">Spiaf_2803</name>
</gene>
<feature type="transmembrane region" description="Helical" evidence="7">
    <location>
        <begin position="213"/>
        <end position="236"/>
    </location>
</feature>
<dbReference type="STRING" id="889378.Spiaf_2803"/>
<dbReference type="Proteomes" id="UP000007383">
    <property type="component" value="Chromosome"/>
</dbReference>
<evidence type="ECO:0000256" key="4">
    <source>
        <dbReference type="ARBA" id="ARBA00022692"/>
    </source>
</evidence>
<feature type="transmembrane region" description="Helical" evidence="7">
    <location>
        <begin position="44"/>
        <end position="63"/>
    </location>
</feature>
<dbReference type="eggNOG" id="COG1301">
    <property type="taxonomic scope" value="Bacteria"/>
</dbReference>
<feature type="transmembrane region" description="Helical" evidence="7">
    <location>
        <begin position="332"/>
        <end position="353"/>
    </location>
</feature>
<evidence type="ECO:0000256" key="7">
    <source>
        <dbReference type="SAM" id="Phobius"/>
    </source>
</evidence>
<dbReference type="SUPFAM" id="SSF118215">
    <property type="entry name" value="Proton glutamate symport protein"/>
    <property type="match status" value="1"/>
</dbReference>
<keyword evidence="3" id="KW-1003">Cell membrane</keyword>
<dbReference type="RefSeq" id="WP_014456809.1">
    <property type="nucleotide sequence ID" value="NC_017098.1"/>
</dbReference>
<accession>H9UMT4</accession>
<evidence type="ECO:0000313" key="8">
    <source>
        <dbReference type="EMBL" id="AFG38827.1"/>
    </source>
</evidence>
<dbReference type="GO" id="GO:0015293">
    <property type="term" value="F:symporter activity"/>
    <property type="evidence" value="ECO:0007669"/>
    <property type="project" value="UniProtKB-KW"/>
</dbReference>
<keyword evidence="6 7" id="KW-0472">Membrane</keyword>
<sequence>MKLWIRYGVGIGLGLVLGMFMSPDSVNGTGGIVFLAELALNIGRYTVIPLLFFLIPVSIFTLLEERKLLRVAGKTAGYIGAAAAAGVAIGGLMVIVLSPQRIPIIMAETAAPEIPGLTDILLQVFPANAAEIFGAGGAYLLPAAVLATLLGFGFARSHSFSEPVLDFFDSAARLMYTLTGWIVSITGVLLIALTTRLVLQLRSISEIGLFSEVLFAVFFSAGLVLLIGIPLAVFLLAKGHSPVQFLFAILPPVLAAGISGSHVFSLTTLMRTGRNNQGVSRKAESVVFGMTTLLCRAGTAMVSMIVFIVVLRSYSSLEISLLRIAAVGGSTLLLSFLLGNIPGGNLLIFLALLSSLHGRGIPDSYLILLPLVPVLSRIGVALDIAVAAAIAQIVGIQEHACKSVAPHDFI</sequence>
<feature type="transmembrane region" description="Helical" evidence="7">
    <location>
        <begin position="365"/>
        <end position="390"/>
    </location>
</feature>
<dbReference type="InterPro" id="IPR036458">
    <property type="entry name" value="Na:dicarbo_symporter_sf"/>
</dbReference>
<keyword evidence="5 7" id="KW-1133">Transmembrane helix</keyword>
<feature type="transmembrane region" description="Helical" evidence="7">
    <location>
        <begin position="75"/>
        <end position="97"/>
    </location>
</feature>
<dbReference type="PANTHER" id="PTHR42865">
    <property type="entry name" value="PROTON/GLUTAMATE-ASPARTATE SYMPORTER"/>
    <property type="match status" value="1"/>
</dbReference>
<dbReference type="InterPro" id="IPR001991">
    <property type="entry name" value="Na-dicarboxylate_symporter"/>
</dbReference>
<evidence type="ECO:0000256" key="3">
    <source>
        <dbReference type="ARBA" id="ARBA00022475"/>
    </source>
</evidence>
<protein>
    <submittedName>
        <fullName evidence="8">Na+/H+ dicarboxylate symporter</fullName>
    </submittedName>
</protein>
<evidence type="ECO:0000313" key="9">
    <source>
        <dbReference type="Proteomes" id="UP000007383"/>
    </source>
</evidence>
<organism evidence="8 9">
    <name type="scientific">Spirochaeta africana (strain ATCC 700263 / DSM 8902 / Z-7692)</name>
    <dbReference type="NCBI Taxonomy" id="889378"/>
    <lineage>
        <taxon>Bacteria</taxon>
        <taxon>Pseudomonadati</taxon>
        <taxon>Spirochaetota</taxon>
        <taxon>Spirochaetia</taxon>
        <taxon>Spirochaetales</taxon>
        <taxon>Spirochaetaceae</taxon>
        <taxon>Spirochaeta</taxon>
    </lineage>
</organism>
<dbReference type="PANTHER" id="PTHR42865:SF7">
    <property type="entry name" value="PROTON_GLUTAMATE-ASPARTATE SYMPORTER"/>
    <property type="match status" value="1"/>
</dbReference>
<evidence type="ECO:0000256" key="5">
    <source>
        <dbReference type="ARBA" id="ARBA00022989"/>
    </source>
</evidence>
<keyword evidence="2" id="KW-0813">Transport</keyword>
<dbReference type="PATRIC" id="fig|889378.3.peg.2775"/>
<comment type="subcellular location">
    <subcellularLocation>
        <location evidence="1">Cell membrane</location>
        <topology evidence="1">Multi-pass membrane protein</topology>
    </subcellularLocation>
</comment>
<dbReference type="GO" id="GO:0005886">
    <property type="term" value="C:plasma membrane"/>
    <property type="evidence" value="ECO:0007669"/>
    <property type="project" value="UniProtKB-SubCell"/>
</dbReference>
<dbReference type="AlphaFoldDB" id="H9UMT4"/>
<dbReference type="Gene3D" id="1.10.3860.10">
    <property type="entry name" value="Sodium:dicarboxylate symporter"/>
    <property type="match status" value="1"/>
</dbReference>
<proteinExistence type="predicted"/>
<dbReference type="HOGENOM" id="CLU_056006_0_0_12"/>
<keyword evidence="9" id="KW-1185">Reference proteome</keyword>
<evidence type="ECO:0000256" key="2">
    <source>
        <dbReference type="ARBA" id="ARBA00022448"/>
    </source>
</evidence>
<feature type="transmembrane region" description="Helical" evidence="7">
    <location>
        <begin position="174"/>
        <end position="193"/>
    </location>
</feature>
<feature type="transmembrane region" description="Helical" evidence="7">
    <location>
        <begin position="132"/>
        <end position="154"/>
    </location>
</feature>
<keyword evidence="4 7" id="KW-0812">Transmembrane</keyword>
<dbReference type="KEGG" id="sfc:Spiaf_2803"/>
<feature type="transmembrane region" description="Helical" evidence="7">
    <location>
        <begin position="243"/>
        <end position="266"/>
    </location>
</feature>
<evidence type="ECO:0000256" key="6">
    <source>
        <dbReference type="ARBA" id="ARBA00023136"/>
    </source>
</evidence>